<evidence type="ECO:0000256" key="2">
    <source>
        <dbReference type="ARBA" id="ARBA00022737"/>
    </source>
</evidence>
<keyword evidence="2" id="KW-0677">Repeat</keyword>
<dbReference type="InterPro" id="IPR003501">
    <property type="entry name" value="PTS_EIIB_2/3"/>
</dbReference>
<sequence length="659" mass="75656">MLGKREKQILKLLFEQKPAYVTSQTLAHKLKVSNKTARKYLELLETSLKAATFATIEAKRGSGYRLQIMDEANFAKFYLQEIKQKDITAIKEASDRQDYILNRLLFEQEASYVDDLASELFVSRSTLSKELAEIKKLLEPYQIKLESKCHRGIYLVGNEKNIRRFIIEYFFKDRLQDNLFAFSEYSNLLEGVMVDEIVLSVLEECRKAKLKLSDLVIYNLVLHLGLAIKRIQNGFTMDLKTPLELGPSSLEYQTAVKILDRLEAKMHLKFADKEAEFVALHLKSEQGTAQILQQTKLTKNEIEIQLVQVLQVLDQELEIELAQDQILLDGLMLHFIPLLVRLQQCESLENPLLAEIKAKHPQILALTIKYFSQMPLFEQYHMTEDEWAYLALHVIAALERHYNAQKARVLVICATGQGSAQMIKNRLEHEFGAKLNIQAVISYYEFAKYDLRNIDLVISALNLGNMVFNVPVVQVSVFLSEEDIRHINYFLGKQKLRFFQAEKLALPEETDISAVRSGFSEKLFYFSHTVQTKEQVLAELTVRIAQVEQRELTTELLKQLKLRESYSSVVFSQYMAVPHPVEAVTDAGYVAVAVVPKGIMWDEEHRDIQLVFLLSPDKLGNFAVDKVSQQLVKVMEDDTLRQTLVASPDFTSFIQSLLA</sequence>
<dbReference type="SUPFAM" id="SSF63520">
    <property type="entry name" value="PTS-regulatory domain, PRD"/>
    <property type="match status" value="2"/>
</dbReference>
<feature type="domain" description="PTS EIIB type-2" evidence="7">
    <location>
        <begin position="407"/>
        <end position="499"/>
    </location>
</feature>
<dbReference type="AlphaFoldDB" id="A0A4Q2A5Y8"/>
<proteinExistence type="predicted"/>
<dbReference type="Proteomes" id="UP000289316">
    <property type="component" value="Unassembled WGS sequence"/>
</dbReference>
<dbReference type="Gene3D" id="3.40.50.2300">
    <property type="match status" value="1"/>
</dbReference>
<dbReference type="SUPFAM" id="SSF52794">
    <property type="entry name" value="PTS system IIB component-like"/>
    <property type="match status" value="1"/>
</dbReference>
<dbReference type="Pfam" id="PF00359">
    <property type="entry name" value="PTS_EIIA_2"/>
    <property type="match status" value="1"/>
</dbReference>
<dbReference type="Pfam" id="PF05043">
    <property type="entry name" value="Mga"/>
    <property type="match status" value="1"/>
</dbReference>
<dbReference type="InterPro" id="IPR050661">
    <property type="entry name" value="BglG_antiterminators"/>
</dbReference>
<dbReference type="Pfam" id="PF08279">
    <property type="entry name" value="HTH_11"/>
    <property type="match status" value="1"/>
</dbReference>
<name>A0A4Q2A5Y8_9LACO</name>
<dbReference type="PROSITE" id="PS51099">
    <property type="entry name" value="PTS_EIIB_TYPE_2"/>
    <property type="match status" value="1"/>
</dbReference>
<evidence type="ECO:0000256" key="5">
    <source>
        <dbReference type="ARBA" id="ARBA00023163"/>
    </source>
</evidence>
<organism evidence="9 10">
    <name type="scientific">Ligilactobacillus murinus</name>
    <dbReference type="NCBI Taxonomy" id="1622"/>
    <lineage>
        <taxon>Bacteria</taxon>
        <taxon>Bacillati</taxon>
        <taxon>Bacillota</taxon>
        <taxon>Bacilli</taxon>
        <taxon>Lactobacillales</taxon>
        <taxon>Lactobacillaceae</taxon>
        <taxon>Ligilactobacillus</taxon>
    </lineage>
</organism>
<evidence type="ECO:0000256" key="4">
    <source>
        <dbReference type="ARBA" id="ARBA00023159"/>
    </source>
</evidence>
<gene>
    <name evidence="9" type="ORF">D6C19_10765</name>
</gene>
<dbReference type="SUPFAM" id="SSF55804">
    <property type="entry name" value="Phoshotransferase/anion transport protein"/>
    <property type="match status" value="1"/>
</dbReference>
<dbReference type="InterPro" id="IPR013196">
    <property type="entry name" value="HTH_11"/>
</dbReference>
<keyword evidence="1" id="KW-0808">Transferase</keyword>
<evidence type="ECO:0000313" key="9">
    <source>
        <dbReference type="EMBL" id="RXV64599.1"/>
    </source>
</evidence>
<feature type="domain" description="PRD" evidence="8">
    <location>
        <begin position="186"/>
        <end position="292"/>
    </location>
</feature>
<dbReference type="InterPro" id="IPR007737">
    <property type="entry name" value="Mga_HTH"/>
</dbReference>
<evidence type="ECO:0000256" key="3">
    <source>
        <dbReference type="ARBA" id="ARBA00023015"/>
    </source>
</evidence>
<dbReference type="OrthoDB" id="3175596at2"/>
<dbReference type="PROSITE" id="PS51094">
    <property type="entry name" value="PTS_EIIA_TYPE_2"/>
    <property type="match status" value="1"/>
</dbReference>
<evidence type="ECO:0000256" key="1">
    <source>
        <dbReference type="ARBA" id="ARBA00022679"/>
    </source>
</evidence>
<evidence type="ECO:0000313" key="10">
    <source>
        <dbReference type="Proteomes" id="UP000289316"/>
    </source>
</evidence>
<dbReference type="InterPro" id="IPR036634">
    <property type="entry name" value="PRD_sf"/>
</dbReference>
<dbReference type="GO" id="GO:0006355">
    <property type="term" value="P:regulation of DNA-templated transcription"/>
    <property type="evidence" value="ECO:0007669"/>
    <property type="project" value="InterPro"/>
</dbReference>
<keyword evidence="5" id="KW-0804">Transcription</keyword>
<evidence type="ECO:0000259" key="8">
    <source>
        <dbReference type="PROSITE" id="PS51372"/>
    </source>
</evidence>
<evidence type="ECO:0000259" key="6">
    <source>
        <dbReference type="PROSITE" id="PS51094"/>
    </source>
</evidence>
<feature type="domain" description="PTS EIIA type-2" evidence="6">
    <location>
        <begin position="517"/>
        <end position="659"/>
    </location>
</feature>
<keyword evidence="3" id="KW-0805">Transcription regulation</keyword>
<keyword evidence="4" id="KW-0010">Activator</keyword>
<feature type="domain" description="PRD" evidence="8">
    <location>
        <begin position="297"/>
        <end position="404"/>
    </location>
</feature>
<dbReference type="GO" id="GO:0008982">
    <property type="term" value="F:protein-N(PI)-phosphohistidine-sugar phosphotransferase activity"/>
    <property type="evidence" value="ECO:0007669"/>
    <property type="project" value="InterPro"/>
</dbReference>
<accession>A0A4Q2A5Y8</accession>
<dbReference type="InterPro" id="IPR002178">
    <property type="entry name" value="PTS_EIIA_type-2_dom"/>
</dbReference>
<dbReference type="Gene3D" id="1.10.10.10">
    <property type="entry name" value="Winged helix-like DNA-binding domain superfamily/Winged helix DNA-binding domain"/>
    <property type="match status" value="1"/>
</dbReference>
<dbReference type="InterPro" id="IPR011608">
    <property type="entry name" value="PRD"/>
</dbReference>
<dbReference type="Pfam" id="PF00874">
    <property type="entry name" value="PRD"/>
    <property type="match status" value="2"/>
</dbReference>
<dbReference type="CDD" id="cd05568">
    <property type="entry name" value="PTS_IIB_bgl_like"/>
    <property type="match status" value="1"/>
</dbReference>
<dbReference type="InterPro" id="IPR016152">
    <property type="entry name" value="PTrfase/Anion_transptr"/>
</dbReference>
<dbReference type="EMBL" id="QZFR01000118">
    <property type="protein sequence ID" value="RXV64599.1"/>
    <property type="molecule type" value="Genomic_DNA"/>
</dbReference>
<dbReference type="PANTHER" id="PTHR30185:SF18">
    <property type="entry name" value="TRANSCRIPTIONAL REGULATOR MTLR"/>
    <property type="match status" value="1"/>
</dbReference>
<protein>
    <submittedName>
        <fullName evidence="9">PRD domain-containing protein</fullName>
    </submittedName>
</protein>
<reference evidence="9 10" key="1">
    <citation type="submission" date="2018-09" db="EMBL/GenBank/DDBJ databases">
        <title>Murine metabolic-syndrome-specific gut microbial biobank.</title>
        <authorList>
            <person name="Liu C."/>
        </authorList>
    </citation>
    <scope>NUCLEOTIDE SEQUENCE [LARGE SCALE GENOMIC DNA]</scope>
    <source>
        <strain evidence="9 10">C-30</strain>
    </source>
</reference>
<dbReference type="InterPro" id="IPR013011">
    <property type="entry name" value="PTS_EIIB_2"/>
</dbReference>
<dbReference type="Gene3D" id="1.10.1790.10">
    <property type="entry name" value="PRD domain"/>
    <property type="match status" value="2"/>
</dbReference>
<evidence type="ECO:0000259" key="7">
    <source>
        <dbReference type="PROSITE" id="PS51099"/>
    </source>
</evidence>
<dbReference type="Gene3D" id="3.40.930.10">
    <property type="entry name" value="Mannitol-specific EII, Chain A"/>
    <property type="match status" value="1"/>
</dbReference>
<dbReference type="Pfam" id="PF02302">
    <property type="entry name" value="PTS_IIB"/>
    <property type="match status" value="1"/>
</dbReference>
<dbReference type="RefSeq" id="WP_119448556.1">
    <property type="nucleotide sequence ID" value="NZ_QWMU01000116.1"/>
</dbReference>
<dbReference type="InterPro" id="IPR036095">
    <property type="entry name" value="PTS_EIIB-like_sf"/>
</dbReference>
<dbReference type="PROSITE" id="PS51372">
    <property type="entry name" value="PRD_2"/>
    <property type="match status" value="2"/>
</dbReference>
<dbReference type="PANTHER" id="PTHR30185">
    <property type="entry name" value="CRYPTIC BETA-GLUCOSIDE BGL OPERON ANTITERMINATOR"/>
    <property type="match status" value="1"/>
</dbReference>
<dbReference type="InterPro" id="IPR036388">
    <property type="entry name" value="WH-like_DNA-bd_sf"/>
</dbReference>
<dbReference type="GO" id="GO:0009401">
    <property type="term" value="P:phosphoenolpyruvate-dependent sugar phosphotransferase system"/>
    <property type="evidence" value="ECO:0007669"/>
    <property type="project" value="InterPro"/>
</dbReference>
<comment type="caution">
    <text evidence="9">The sequence shown here is derived from an EMBL/GenBank/DDBJ whole genome shotgun (WGS) entry which is preliminary data.</text>
</comment>